<proteinExistence type="predicted"/>
<reference evidence="2" key="2">
    <citation type="submission" date="2025-08" db="UniProtKB">
        <authorList>
            <consortium name="RefSeq"/>
        </authorList>
    </citation>
    <scope>IDENTIFICATION</scope>
    <source>
        <tissue evidence="2">Leaf</tissue>
    </source>
</reference>
<protein>
    <submittedName>
        <fullName evidence="2">Serine/threonine-protein phosphatase 7 long form homolog</fullName>
    </submittedName>
</protein>
<reference evidence="1" key="1">
    <citation type="journal article" date="2014" name="Nat. Commun.">
        <title>The tobacco genome sequence and its comparison with those of tomato and potato.</title>
        <authorList>
            <person name="Sierro N."/>
            <person name="Battey J.N."/>
            <person name="Ouadi S."/>
            <person name="Bakaher N."/>
            <person name="Bovet L."/>
            <person name="Willig A."/>
            <person name="Goepfert S."/>
            <person name="Peitsch M.C."/>
            <person name="Ivanov N.V."/>
        </authorList>
    </citation>
    <scope>NUCLEOTIDE SEQUENCE [LARGE SCALE GENOMIC DNA]</scope>
</reference>
<dbReference type="RefSeq" id="XP_075075559.1">
    <property type="nucleotide sequence ID" value="XM_075219458.1"/>
</dbReference>
<evidence type="ECO:0000313" key="1">
    <source>
        <dbReference type="Proteomes" id="UP000790787"/>
    </source>
</evidence>
<sequence>MGGGGELLTQTFRGRRVDLLWEFLTPPRVLHPRVVHHLEEMGLYRIISIGRIQLDYALITALIERWRPETHTFHLPIGEATITLQDVEILYGLSTDGLPVLLPGNIRFFNRAAYMDMLHRLTGFRSEDPDVAIGSSRMQLVPIRDHLVQIHDTITDDSAEVDVEQYTRLLLLLLFGGVLFPNTSGNLVSLHFLHHIADFDDTVSYSWGGAVLSFLYRKMCRASMGTQRDVCGFLPLLQVWVWERFLQLRPPLPQLPANVHIPDLPLACRWVLRRRLAREYHGHHNLPFCRDVLDFLEDAQFIWMSYNEELIGTLPAYCTHGRHIWRASVPLTCLDIVEHHASERVFRQFGFPQSIPTQPAWDPLHYERDDRMRVDDTFIEWLTAQLGIWDSRGDLTPAPQHFPIDVYMAWYHTVSRLFIGNPVHQVDGRYVSYAGRHEALAIGLHTVYRMGQQMQSYVHDPVIMQDYSRCIMDVAAQTLQRGRSDQRLAHQPDYVDPATYQRGRGMPRGGGRRAAAAPRRPAGVGRRGRGRRGGPQQGGFEAPADDVAADMGGGMHETDMPSYSLGIYDTPGMSQVTPSGQFLIMGSDFQGVELGRYFPGPSTTDESRPIRDFDSGHRLSYGSSSHAQASCDAATDDYIQDPDTIMPSTGPDSTTDTCHPVPHPAIRRRLDDDDPDSVPGRQGMRLRPTATLRHTGCGTH</sequence>
<gene>
    <name evidence="2" type="primary">LOC142162754</name>
</gene>
<name>A0AC58RS52_TOBAC</name>
<dbReference type="Proteomes" id="UP000790787">
    <property type="component" value="Chromosome 8"/>
</dbReference>
<evidence type="ECO:0000313" key="2">
    <source>
        <dbReference type="RefSeq" id="XP_075075559.1"/>
    </source>
</evidence>
<organism evidence="1 2">
    <name type="scientific">Nicotiana tabacum</name>
    <name type="common">Common tobacco</name>
    <dbReference type="NCBI Taxonomy" id="4097"/>
    <lineage>
        <taxon>Eukaryota</taxon>
        <taxon>Viridiplantae</taxon>
        <taxon>Streptophyta</taxon>
        <taxon>Embryophyta</taxon>
        <taxon>Tracheophyta</taxon>
        <taxon>Spermatophyta</taxon>
        <taxon>Magnoliopsida</taxon>
        <taxon>eudicotyledons</taxon>
        <taxon>Gunneridae</taxon>
        <taxon>Pentapetalae</taxon>
        <taxon>asterids</taxon>
        <taxon>lamiids</taxon>
        <taxon>Solanales</taxon>
        <taxon>Solanaceae</taxon>
        <taxon>Nicotianoideae</taxon>
        <taxon>Nicotianeae</taxon>
        <taxon>Nicotiana</taxon>
    </lineage>
</organism>
<accession>A0AC58RS52</accession>
<keyword evidence="1" id="KW-1185">Reference proteome</keyword>